<dbReference type="RefSeq" id="WP_099651349.1">
    <property type="nucleotide sequence ID" value="NZ_CP024411.1"/>
</dbReference>
<keyword evidence="2" id="KW-1185">Reference proteome</keyword>
<evidence type="ECO:0008006" key="3">
    <source>
        <dbReference type="Google" id="ProtNLM"/>
    </source>
</evidence>
<dbReference type="AlphaFoldDB" id="A0A3S5Y0E2"/>
<dbReference type="NCBIfam" id="TIGR02167">
    <property type="entry name" value="Liste_lipo_26"/>
    <property type="match status" value="1"/>
</dbReference>
<gene>
    <name evidence="1" type="ORF">CS528_02815</name>
</gene>
<dbReference type="Pfam" id="PF03382">
    <property type="entry name" value="DUF285"/>
    <property type="match status" value="2"/>
</dbReference>
<organism evidence="1 2">
    <name type="scientific">Mesoplasma entomophilum</name>
    <dbReference type="NCBI Taxonomy" id="2149"/>
    <lineage>
        <taxon>Bacteria</taxon>
        <taxon>Bacillati</taxon>
        <taxon>Mycoplasmatota</taxon>
        <taxon>Mollicutes</taxon>
        <taxon>Entomoplasmatales</taxon>
        <taxon>Entomoplasmataceae</taxon>
        <taxon>Mesoplasma</taxon>
    </lineage>
</organism>
<dbReference type="InterPro" id="IPR005046">
    <property type="entry name" value="DUF285"/>
</dbReference>
<accession>A0A3S5Y0E2</accession>
<evidence type="ECO:0000313" key="1">
    <source>
        <dbReference type="EMBL" id="ATQ35679.1"/>
    </source>
</evidence>
<proteinExistence type="predicted"/>
<sequence length="994" mass="114267">MNKLISFLAATTLTINGVILAVSCNSNLVKGKLEKVHVKTLQKNLQNLLKSKVEEKWAVKDLQDEINQKYGEEQITVEETETEVKKITDGVYNQNWKFIGNGMSNDKSSYIGEITLIHNWKMYKVLAASEIQAAANKVKGDYVTLEAAQTAIENEIINIAGIKSVEFQTNDYHWSNEQVKFSVELDEDYKLDGNNTFTVDIRIGEKETINYNILKQTFEDSVKDGMSDSEVVSALKNIHKPNGVKTISVNKKQPSENDGNAVFEINITIDEDNYIISSTYFEIKVQVDNRKIIDTKELSTLLSKLSDLSFNTSTQKDLEKTIEYIIKMNTSSEIFDLIQFSINKGKIIVYPKNNVKYKLSNKIDVKLNGWTNNSKNQSTIYYDNKTETFVAVNFANENEPSVREIDTETIYQIGYNFEGQVPMMPSKIRQINSYLPTGATNLTNMFNQCFEFNQDLSLWDTSNVTSLYGTFHEASKFDGNISNWNTQSVTLMSYTFAKASQFNKDISKWNTEKVTKMDHMFENAHTFNQNLSSWDVYNVINVDDFDIKTESWNLAKPKFDNSKNIEIISSELYSLVNDNEHKNKAWNKEELQQAVDKKYGPGKIIVIIFSLSKNQHLDVEFHEDTWMFSGQWSLSNKKLEYSNSTSIKHNWNVNVVSVSDIQNLLNNFLTEETPENLAIEEYKKFSASGVKVVSSRKVNKDDKFIKVKLELIDSTYKWNDLNFNGEFIVTSDKIVFMKYIDTTRIYQLYDQAVKKVFTVNSNYKFLDLTKSIAYLNLTEEEFNAIEFRLFTFNNVSGIVDIKIKDQYKNYYTLSGGEKRVSYYMAEMGRDGLKQETIAEDSKGNIQVYPPTVSLENKNDGIKVYQIGIDYYQEAFVIGRLPENLEKISPYLPIEITSLYSAFFNLKKFNDANIKRWNVSRITNMNATFGGATNFNQDISGWNTANLNSMNNMFKNAINFNQNLGLWNVNKVKSYENFDSNTTSWVLQKPLLGKY</sequence>
<name>A0A3S5Y0E2_9MOLU</name>
<dbReference type="EMBL" id="CP024411">
    <property type="protein sequence ID" value="ATQ35679.1"/>
    <property type="molecule type" value="Genomic_DNA"/>
</dbReference>
<dbReference type="KEGG" id="ment:CS528_02815"/>
<dbReference type="InterPro" id="IPR011889">
    <property type="entry name" value="Liste_lipo_26"/>
</dbReference>
<protein>
    <recommendedName>
        <fullName evidence="3">Lipoprotein</fullName>
    </recommendedName>
</protein>
<dbReference type="PROSITE" id="PS51257">
    <property type="entry name" value="PROKAR_LIPOPROTEIN"/>
    <property type="match status" value="1"/>
</dbReference>
<reference evidence="1 2" key="1">
    <citation type="submission" date="2017-10" db="EMBL/GenBank/DDBJ databases">
        <title>Complete Genome Sequence of Mesoplasma entomophilum.</title>
        <authorList>
            <person name="Knight T.F."/>
            <person name="Citino T."/>
            <person name="Rubinstein R."/>
            <person name="Neuschaefer Z."/>
        </authorList>
    </citation>
    <scope>NUCLEOTIDE SEQUENCE [LARGE SCALE GENOMIC DNA]</scope>
    <source>
        <strain evidence="1 2">TAC</strain>
    </source>
</reference>
<evidence type="ECO:0000313" key="2">
    <source>
        <dbReference type="Proteomes" id="UP000232226"/>
    </source>
</evidence>
<dbReference type="Proteomes" id="UP000232226">
    <property type="component" value="Chromosome"/>
</dbReference>